<reference evidence="2 3" key="1">
    <citation type="journal article" date="2016" name="PLoS ONE">
        <title>Plasmid Characterization and Chromosome Analysis of Two netF+ Clostridium perfringens Isolates Associated with Foal and Canine Necrotizing Enteritis.</title>
        <authorList>
            <person name="Mehdizadeh Gohari I."/>
            <person name="Kropinski A.M."/>
            <person name="Weese S.J."/>
            <person name="Parreira V.R."/>
            <person name="Whitehead A.E."/>
            <person name="Boerlin P."/>
            <person name="Prescott J.F."/>
        </authorList>
    </citation>
    <scope>NUCLEOTIDE SEQUENCE [LARGE SCALE GENOMIC DNA]</scope>
    <source>
        <strain evidence="2 3">JP838</strain>
        <plasmid evidence="3">Plasmid pJFP838A</plasmid>
    </source>
</reference>
<geneLocation type="plasmid" evidence="2 3">
    <name>pJFP838A</name>
</geneLocation>
<name>A0A140GR06_CLOPF</name>
<dbReference type="EMBL" id="CP013615">
    <property type="protein sequence ID" value="AMN30965.1"/>
    <property type="molecule type" value="Genomic_DNA"/>
</dbReference>
<feature type="transmembrane region" description="Helical" evidence="1">
    <location>
        <begin position="364"/>
        <end position="385"/>
    </location>
</feature>
<keyword evidence="1" id="KW-0472">Membrane</keyword>
<feature type="transmembrane region" description="Helical" evidence="1">
    <location>
        <begin position="406"/>
        <end position="427"/>
    </location>
</feature>
<evidence type="ECO:0000256" key="1">
    <source>
        <dbReference type="SAM" id="Phobius"/>
    </source>
</evidence>
<feature type="transmembrane region" description="Helical" evidence="1">
    <location>
        <begin position="447"/>
        <end position="472"/>
    </location>
</feature>
<gene>
    <name evidence="2" type="ORF">JFP838_pA0049</name>
</gene>
<proteinExistence type="predicted"/>
<dbReference type="AlphaFoldDB" id="A0A140GR06"/>
<evidence type="ECO:0000313" key="2">
    <source>
        <dbReference type="EMBL" id="AMN30965.1"/>
    </source>
</evidence>
<dbReference type="OrthoDB" id="2456775at2"/>
<accession>A0A140GR06</accession>
<feature type="transmembrane region" description="Helical" evidence="1">
    <location>
        <begin position="519"/>
        <end position="541"/>
    </location>
</feature>
<keyword evidence="2" id="KW-0614">Plasmid</keyword>
<organism evidence="2 3">
    <name type="scientific">Clostridium perfringens</name>
    <dbReference type="NCBI Taxonomy" id="1502"/>
    <lineage>
        <taxon>Bacteria</taxon>
        <taxon>Bacillati</taxon>
        <taxon>Bacillota</taxon>
        <taxon>Clostridia</taxon>
        <taxon>Eubacteriales</taxon>
        <taxon>Clostridiaceae</taxon>
        <taxon>Clostridium</taxon>
    </lineage>
</organism>
<dbReference type="PATRIC" id="fig|1502.177.peg.3255"/>
<dbReference type="Proteomes" id="UP000070260">
    <property type="component" value="Plasmid pJFP838A"/>
</dbReference>
<keyword evidence="1" id="KW-0812">Transmembrane</keyword>
<sequence>MIFDRFKKFMGSKLQKAITGGVIGVMCLSPIISFANDAYFWSVTLNTHNYTVMSYVDFDDASLSSTKEENLGNFTSLKDWKQFGMAEPSSTIDSSKLSKDDFKAFDGSGESNDVHVFMFPGLRSTTNDIDATAVDMNQANLLSQTLTNSLNQIVEDIKTTADNYSFKNPDEYANLLRRIGYCSSTAGANGGSCSFRVNGTYFEISKGNLANVPLANEQLSNDDYITLSSGSFKSSYPYRFPKGYKKNQALYDKHPNWETDNKVAFDSSDVEEKETEYLTWGDAIIQAEYSYYVKGWSYDNISEIVKPGKIEQMFTGLLSSVLNEIRSLLGLYQIPDLVFNGGSRAVTYYKGMMPNTWFSNAKKFHMICQGIAFLLISGALVKLLVEKNMSTINPAMRVNLIEGIKDLLLTGVLLILALPIFSLLGTINEQLVAIFSVSDPNTTSAFALGFGSGVSSNGGLLGSVIISVVFFIMMVYMNFVYIVRAIMISLLFATGPLYIVSVAFGSKYKGLFSTWIRELIANIYLQTFHAIIFAFFSMSGFM</sequence>
<evidence type="ECO:0000313" key="3">
    <source>
        <dbReference type="Proteomes" id="UP000070260"/>
    </source>
</evidence>
<dbReference type="RefSeq" id="WP_061429573.1">
    <property type="nucleotide sequence ID" value="NZ_CATNZX010000001.1"/>
</dbReference>
<keyword evidence="1" id="KW-1133">Transmembrane helix</keyword>
<feature type="transmembrane region" description="Helical" evidence="1">
    <location>
        <begin position="479"/>
        <end position="499"/>
    </location>
</feature>
<protein>
    <submittedName>
        <fullName evidence="2">Uncharacterized protein</fullName>
    </submittedName>
</protein>